<dbReference type="PANTHER" id="PTHR19879">
    <property type="entry name" value="TRANSCRIPTION INITIATION FACTOR TFIID"/>
    <property type="match status" value="1"/>
</dbReference>
<dbReference type="InterPro" id="IPR001680">
    <property type="entry name" value="WD40_rpt"/>
</dbReference>
<keyword evidence="8" id="KW-1185">Reference proteome</keyword>
<evidence type="ECO:0000256" key="2">
    <source>
        <dbReference type="ARBA" id="ARBA00022574"/>
    </source>
</evidence>
<dbReference type="InterPro" id="IPR038595">
    <property type="entry name" value="LOR_sf"/>
</dbReference>
<dbReference type="InterPro" id="IPR036770">
    <property type="entry name" value="Ankyrin_rpt-contain_sf"/>
</dbReference>
<proteinExistence type="inferred from homology"/>
<evidence type="ECO:0000256" key="3">
    <source>
        <dbReference type="ARBA" id="ARBA00022737"/>
    </source>
</evidence>
<dbReference type="InterPro" id="IPR007612">
    <property type="entry name" value="LOR"/>
</dbReference>
<dbReference type="SUPFAM" id="SSF54518">
    <property type="entry name" value="Tubby C-terminal domain-like"/>
    <property type="match status" value="1"/>
</dbReference>
<comment type="caution">
    <text evidence="7">The sequence shown here is derived from an EMBL/GenBank/DDBJ whole genome shotgun (WGS) entry which is preliminary data.</text>
</comment>
<dbReference type="Gene3D" id="2.130.10.10">
    <property type="entry name" value="YVTN repeat-like/Quinoprotein amine dehydrogenase"/>
    <property type="match status" value="3"/>
</dbReference>
<reference evidence="7 8" key="1">
    <citation type="submission" date="2024-07" db="EMBL/GenBank/DDBJ databases">
        <title>Section-level genome sequencing and comparative genomics of Aspergillus sections Usti and Cavernicolus.</title>
        <authorList>
            <consortium name="Lawrence Berkeley National Laboratory"/>
            <person name="Nybo J.L."/>
            <person name="Vesth T.C."/>
            <person name="Theobald S."/>
            <person name="Frisvad J.C."/>
            <person name="Larsen T.O."/>
            <person name="Kjaerboelling I."/>
            <person name="Rothschild-Mancinelli K."/>
            <person name="Lyhne E.K."/>
            <person name="Kogle M.E."/>
            <person name="Barry K."/>
            <person name="Clum A."/>
            <person name="Na H."/>
            <person name="Ledsgaard L."/>
            <person name="Lin J."/>
            <person name="Lipzen A."/>
            <person name="Kuo A."/>
            <person name="Riley R."/>
            <person name="Mondo S."/>
            <person name="LaButti K."/>
            <person name="Haridas S."/>
            <person name="Pangalinan J."/>
            <person name="Salamov A.A."/>
            <person name="Simmons B.A."/>
            <person name="Magnuson J.K."/>
            <person name="Chen J."/>
            <person name="Drula E."/>
            <person name="Henrissat B."/>
            <person name="Wiebenga A."/>
            <person name="Lubbers R.J."/>
            <person name="Gomes A.C."/>
            <person name="Macurrencykelacurrency M.R."/>
            <person name="Stajich J."/>
            <person name="Grigoriev I.V."/>
            <person name="Mortensen U.H."/>
            <person name="De vries R.P."/>
            <person name="Baker S.E."/>
            <person name="Andersen M.R."/>
        </authorList>
    </citation>
    <scope>NUCLEOTIDE SEQUENCE [LARGE SCALE GENOMIC DNA]</scope>
    <source>
        <strain evidence="7 8">CBS 756.74</strain>
    </source>
</reference>
<feature type="repeat" description="ANK" evidence="4">
    <location>
        <begin position="574"/>
        <end position="606"/>
    </location>
</feature>
<keyword evidence="3" id="KW-0677">Repeat</keyword>
<dbReference type="PROSITE" id="PS50082">
    <property type="entry name" value="WD_REPEATS_2"/>
    <property type="match status" value="5"/>
</dbReference>
<accession>A0ABR4JW39</accession>
<keyword evidence="4" id="KW-0040">ANK repeat</keyword>
<dbReference type="SUPFAM" id="SSF50978">
    <property type="entry name" value="WD40 repeat-like"/>
    <property type="match status" value="1"/>
</dbReference>
<evidence type="ECO:0000256" key="5">
    <source>
        <dbReference type="PROSITE-ProRule" id="PRU00221"/>
    </source>
</evidence>
<name>A0ABR4JW39_9EURO</name>
<evidence type="ECO:0000313" key="8">
    <source>
        <dbReference type="Proteomes" id="UP001610444"/>
    </source>
</evidence>
<dbReference type="PRINTS" id="PR01415">
    <property type="entry name" value="ANKYRIN"/>
</dbReference>
<feature type="repeat" description="WD" evidence="5">
    <location>
        <begin position="1212"/>
        <end position="1253"/>
    </location>
</feature>
<feature type="repeat" description="ANK" evidence="4">
    <location>
        <begin position="733"/>
        <end position="765"/>
    </location>
</feature>
<organism evidence="7 8">
    <name type="scientific">Aspergillus pseudodeflectus</name>
    <dbReference type="NCBI Taxonomy" id="176178"/>
    <lineage>
        <taxon>Eukaryota</taxon>
        <taxon>Fungi</taxon>
        <taxon>Dikarya</taxon>
        <taxon>Ascomycota</taxon>
        <taxon>Pezizomycotina</taxon>
        <taxon>Eurotiomycetes</taxon>
        <taxon>Eurotiomycetidae</taxon>
        <taxon>Eurotiales</taxon>
        <taxon>Aspergillaceae</taxon>
        <taxon>Aspergillus</taxon>
        <taxon>Aspergillus subgen. Nidulantes</taxon>
    </lineage>
</organism>
<dbReference type="Pfam" id="PF00400">
    <property type="entry name" value="WD40"/>
    <property type="match status" value="5"/>
</dbReference>
<dbReference type="SMART" id="SM00320">
    <property type="entry name" value="WD40"/>
    <property type="match status" value="8"/>
</dbReference>
<feature type="repeat" description="ANK" evidence="4">
    <location>
        <begin position="699"/>
        <end position="731"/>
    </location>
</feature>
<protein>
    <recommendedName>
        <fullName evidence="6">GPI inositol-deacylase winged helix domain-containing protein</fullName>
    </recommendedName>
</protein>
<dbReference type="SUPFAM" id="SSF48403">
    <property type="entry name" value="Ankyrin repeat"/>
    <property type="match status" value="2"/>
</dbReference>
<dbReference type="Pfam" id="PF12796">
    <property type="entry name" value="Ank_2"/>
    <property type="match status" value="3"/>
</dbReference>
<dbReference type="CDD" id="cd00200">
    <property type="entry name" value="WD40"/>
    <property type="match status" value="1"/>
</dbReference>
<dbReference type="EMBL" id="JBFXLR010000043">
    <property type="protein sequence ID" value="KAL2844022.1"/>
    <property type="molecule type" value="Genomic_DNA"/>
</dbReference>
<comment type="similarity">
    <text evidence="1">Belongs to the LOR family.</text>
</comment>
<dbReference type="PROSITE" id="PS00678">
    <property type="entry name" value="WD_REPEATS_1"/>
    <property type="match status" value="2"/>
</dbReference>
<dbReference type="InterPro" id="IPR002110">
    <property type="entry name" value="Ankyrin_rpt"/>
</dbReference>
<dbReference type="InterPro" id="IPR054471">
    <property type="entry name" value="GPIID_WHD"/>
</dbReference>
<dbReference type="Gene3D" id="1.25.40.20">
    <property type="entry name" value="Ankyrin repeat-containing domain"/>
    <property type="match status" value="3"/>
</dbReference>
<evidence type="ECO:0000256" key="4">
    <source>
        <dbReference type="PROSITE-ProRule" id="PRU00023"/>
    </source>
</evidence>
<dbReference type="SMART" id="SM00248">
    <property type="entry name" value="ANK"/>
    <property type="match status" value="9"/>
</dbReference>
<dbReference type="PRINTS" id="PR00320">
    <property type="entry name" value="GPROTEINBRPT"/>
</dbReference>
<dbReference type="RefSeq" id="XP_070895928.1">
    <property type="nucleotide sequence ID" value="XM_071046462.1"/>
</dbReference>
<dbReference type="GeneID" id="98161626"/>
<dbReference type="PROSITE" id="PS50294">
    <property type="entry name" value="WD_REPEATS_REGION"/>
    <property type="match status" value="4"/>
</dbReference>
<feature type="repeat" description="ANK" evidence="4">
    <location>
        <begin position="767"/>
        <end position="799"/>
    </location>
</feature>
<dbReference type="InterPro" id="IPR036322">
    <property type="entry name" value="WD40_repeat_dom_sf"/>
</dbReference>
<dbReference type="Pfam" id="PF22939">
    <property type="entry name" value="WHD_GPIID"/>
    <property type="match status" value="1"/>
</dbReference>
<dbReference type="PANTHER" id="PTHR19879:SF9">
    <property type="entry name" value="TRANSCRIPTION INITIATION FACTOR TFIID SUBUNIT 5"/>
    <property type="match status" value="1"/>
</dbReference>
<dbReference type="SUPFAM" id="SSF50998">
    <property type="entry name" value="Quinoprotein alcohol dehydrogenase-like"/>
    <property type="match status" value="1"/>
</dbReference>
<dbReference type="PROSITE" id="PS50088">
    <property type="entry name" value="ANK_REPEAT"/>
    <property type="match status" value="5"/>
</dbReference>
<dbReference type="InterPro" id="IPR020472">
    <property type="entry name" value="WD40_PAC1"/>
</dbReference>
<gene>
    <name evidence="7" type="ORF">BJX68DRAFT_269887</name>
</gene>
<sequence>MSSPLYLRPVSQPVALFERFIATEPQTIGLKEKIFSLSGDSFEIKLDSGAPILKVNGAFFSISGRKKVEDMHGNHLYDLRKEHMHLHTTFVMEGPDGNKICEVRSSFKLIGSKATATYTDPRYGKKVSLIMEGNWMDHLAKIVNEETGEPVASILRKRFTARHIFFGHDTYVVTVAPGLELTQAERDLLLVRLTSVPNRTYLWVYLTLDLIEASVDDSDGISKKRIFEATSTLPQTVDEAYKWILSRSKNSKQARKILHIIIAAARPLTLQELNVALTLRDEHQSYRDMRLMPDSRFREQIRDLCGLFIMVVGTRIYLLHQTAKEFLLQQVASDGWFQSFYRSAGKVLLLANGSQTKSSGNSSRILWRHSFKTRESHRILAVICLQYLRFADFRSDTLPTGGETWLTGYYVFLEYSSRYWTVHLSESDIDYSAVKAPLLDICNARTACKTWLLIYWKSTGLEMPSGMTSLMIASYFGLTEVVKHLMSGSGTKSEIRDGTYRRTALSWAAGNGHDPVVEVLTRGYWEGLSWIGSRVDAADKHGRTPLAWACLNGHVQAVRSLLKAGANVGATEFSEATPLYYAICNGSAEVIELVMTQDGQIQSRDDLHARFLLEAVRRNDELVVRLLLEQGADVSQPLLPVAAEIVYQGVLTLLLEHDAEVDARSTHHCRIPLTWDRGDGTMKSPAPRMRPTASGKGICRRTPLSWAAGSGHERMVRLLLSYKAEVEAGDSWCGRTPLLWAAGNGHTEIVRLLLEHNAEVEAKDSQCSRTSLSWAAERGHAAVVNLLLTNNADMRCRDPIYHRTPFMWAAENRHYTVMEALLEKAGSESGMHKENFRDLFSAAALLFEPLSTKALSSLLRVPRDRIVQQLRALDFIRPISETPPGPNEFHHFLRLHLQPLVLDIGSALRPNNFRLHGEIAAQCLEIMDLTLKRNICGLSGGNTLRLWDTGTGQQVRRIKSGPRSIWAVHLSADRQIAVSGTCNGIIQVWRAKTGLESLRFQGHRDPVCAVAVSFDGKIIASGSYDKTVRLWRLQTGKQLHVLQGHSSMVQSVAFSPNNELVFSCSADDTARLWDTTSGRPVIHEHLHLGWSTATAFSPNNEMIATGTRLGAMRVWSTQGRLLWIIKGNSDGIIHSLAFSSDSQILASGSDDSAIRLWDTGTGQRIHTLRGHSDAVLTLSYAPDSRVLVSGSSDHTIRLWDTNSDFCATNEREPSTSSPIRILIFSPDGQRVASCSRGNEVRLWDTETGKMIRTEGGSPSASVETILFSSDSTTLVASCSDYTLQLIDAMTGTLLRTVDAENATNYVFRDESQFATKEPNPQITIAEGWITVRGEKMLWLPLEYRQLSCFATRNRALALGHKDGQVYIMKFRCECPP</sequence>
<dbReference type="InterPro" id="IPR019775">
    <property type="entry name" value="WD40_repeat_CS"/>
</dbReference>
<dbReference type="Proteomes" id="UP001610444">
    <property type="component" value="Unassembled WGS sequence"/>
</dbReference>
<dbReference type="InterPro" id="IPR015943">
    <property type="entry name" value="WD40/YVTN_repeat-like_dom_sf"/>
</dbReference>
<evidence type="ECO:0000256" key="1">
    <source>
        <dbReference type="ARBA" id="ARBA00005437"/>
    </source>
</evidence>
<dbReference type="PROSITE" id="PS50297">
    <property type="entry name" value="ANK_REP_REGION"/>
    <property type="match status" value="4"/>
</dbReference>
<dbReference type="Gene3D" id="2.40.160.200">
    <property type="entry name" value="LURP1-related"/>
    <property type="match status" value="1"/>
</dbReference>
<feature type="repeat" description="WD" evidence="5">
    <location>
        <begin position="1133"/>
        <end position="1167"/>
    </location>
</feature>
<dbReference type="Pfam" id="PF04525">
    <property type="entry name" value="LOR"/>
    <property type="match status" value="1"/>
</dbReference>
<feature type="repeat" description="ANK" evidence="4">
    <location>
        <begin position="541"/>
        <end position="573"/>
    </location>
</feature>
<evidence type="ECO:0000259" key="6">
    <source>
        <dbReference type="Pfam" id="PF22939"/>
    </source>
</evidence>
<feature type="domain" description="GPI inositol-deacylase winged helix" evidence="6">
    <location>
        <begin position="246"/>
        <end position="330"/>
    </location>
</feature>
<dbReference type="InterPro" id="IPR011047">
    <property type="entry name" value="Quinoprotein_ADH-like_sf"/>
</dbReference>
<keyword evidence="2 5" id="KW-0853">WD repeat</keyword>
<feature type="repeat" description="WD" evidence="5">
    <location>
        <begin position="1000"/>
        <end position="1041"/>
    </location>
</feature>
<evidence type="ECO:0000313" key="7">
    <source>
        <dbReference type="EMBL" id="KAL2844022.1"/>
    </source>
</evidence>
<dbReference type="InterPro" id="IPR025659">
    <property type="entry name" value="Tubby-like_C"/>
</dbReference>
<feature type="repeat" description="WD" evidence="5">
    <location>
        <begin position="1042"/>
        <end position="1083"/>
    </location>
</feature>
<feature type="repeat" description="WD" evidence="5">
    <location>
        <begin position="1168"/>
        <end position="1203"/>
    </location>
</feature>